<name>A0A382II36_9ZZZZ</name>
<evidence type="ECO:0000256" key="4">
    <source>
        <dbReference type="ARBA" id="ARBA00023002"/>
    </source>
</evidence>
<dbReference type="GO" id="GO:0006790">
    <property type="term" value="P:sulfur compound metabolic process"/>
    <property type="evidence" value="ECO:0007669"/>
    <property type="project" value="TreeGrafter"/>
</dbReference>
<dbReference type="InterPro" id="IPR042098">
    <property type="entry name" value="TauD-like_sf"/>
</dbReference>
<gene>
    <name evidence="7" type="ORF">METZ01_LOCUS251859</name>
</gene>
<organism evidence="7">
    <name type="scientific">marine metagenome</name>
    <dbReference type="NCBI Taxonomy" id="408172"/>
    <lineage>
        <taxon>unclassified sequences</taxon>
        <taxon>metagenomes</taxon>
        <taxon>ecological metagenomes</taxon>
    </lineage>
</organism>
<evidence type="ECO:0000256" key="2">
    <source>
        <dbReference type="ARBA" id="ARBA00022723"/>
    </source>
</evidence>
<dbReference type="AlphaFoldDB" id="A0A382II36"/>
<keyword evidence="5" id="KW-0408">Iron</keyword>
<dbReference type="NCBIfam" id="NF007104">
    <property type="entry name" value="PRK09553.1"/>
    <property type="match status" value="1"/>
</dbReference>
<feature type="domain" description="TauD/TfdA-like" evidence="6">
    <location>
        <begin position="23"/>
        <end position="286"/>
    </location>
</feature>
<keyword evidence="2" id="KW-0479">Metal-binding</keyword>
<keyword evidence="3" id="KW-0223">Dioxygenase</keyword>
<dbReference type="Gene3D" id="3.60.130.10">
    <property type="entry name" value="Clavaminate synthase-like"/>
    <property type="match status" value="1"/>
</dbReference>
<dbReference type="PANTHER" id="PTHR30468">
    <property type="entry name" value="ALPHA-KETOGLUTARATE-DEPENDENT SULFONATE DIOXYGENASE"/>
    <property type="match status" value="1"/>
</dbReference>
<keyword evidence="4" id="KW-0560">Oxidoreductase</keyword>
<dbReference type="PANTHER" id="PTHR30468:SF1">
    <property type="entry name" value="ALPHA-KETOGLUTARATE-DEPENDENT SULFONATE DIOXYGENASE"/>
    <property type="match status" value="1"/>
</dbReference>
<dbReference type="EMBL" id="UINC01067388">
    <property type="protein sequence ID" value="SVB99005.1"/>
    <property type="molecule type" value="Genomic_DNA"/>
</dbReference>
<dbReference type="GO" id="GO:0046872">
    <property type="term" value="F:metal ion binding"/>
    <property type="evidence" value="ECO:0007669"/>
    <property type="project" value="UniProtKB-KW"/>
</dbReference>
<dbReference type="GO" id="GO:0000908">
    <property type="term" value="F:taurine dioxygenase activity"/>
    <property type="evidence" value="ECO:0007669"/>
    <property type="project" value="TreeGrafter"/>
</dbReference>
<evidence type="ECO:0000256" key="1">
    <source>
        <dbReference type="ARBA" id="ARBA00005896"/>
    </source>
</evidence>
<comment type="similarity">
    <text evidence="1">Belongs to the TfdA dioxygenase family.</text>
</comment>
<reference evidence="7" key="1">
    <citation type="submission" date="2018-05" db="EMBL/GenBank/DDBJ databases">
        <authorList>
            <person name="Lanie J.A."/>
            <person name="Ng W.-L."/>
            <person name="Kazmierczak K.M."/>
            <person name="Andrzejewski T.M."/>
            <person name="Davidsen T.M."/>
            <person name="Wayne K.J."/>
            <person name="Tettelin H."/>
            <person name="Glass J.I."/>
            <person name="Rusch D."/>
            <person name="Podicherti R."/>
            <person name="Tsui H.-C.T."/>
            <person name="Winkler M.E."/>
        </authorList>
    </citation>
    <scope>NUCLEOTIDE SEQUENCE</scope>
</reference>
<dbReference type="InterPro" id="IPR003819">
    <property type="entry name" value="TauD/TfdA-like"/>
</dbReference>
<evidence type="ECO:0000313" key="7">
    <source>
        <dbReference type="EMBL" id="SVB99005.1"/>
    </source>
</evidence>
<proteinExistence type="inferred from homology"/>
<dbReference type="InterPro" id="IPR051323">
    <property type="entry name" value="AtsK-like"/>
</dbReference>
<dbReference type="SUPFAM" id="SSF51197">
    <property type="entry name" value="Clavaminate synthase-like"/>
    <property type="match status" value="1"/>
</dbReference>
<accession>A0A382II36</accession>
<dbReference type="Pfam" id="PF02668">
    <property type="entry name" value="TauD"/>
    <property type="match status" value="1"/>
</dbReference>
<protein>
    <recommendedName>
        <fullName evidence="6">TauD/TfdA-like domain-containing protein</fullName>
    </recommendedName>
</protein>
<evidence type="ECO:0000256" key="5">
    <source>
        <dbReference type="ARBA" id="ARBA00023004"/>
    </source>
</evidence>
<evidence type="ECO:0000259" key="6">
    <source>
        <dbReference type="Pfam" id="PF02668"/>
    </source>
</evidence>
<dbReference type="GO" id="GO:0005737">
    <property type="term" value="C:cytoplasm"/>
    <property type="evidence" value="ECO:0007669"/>
    <property type="project" value="TreeGrafter"/>
</dbReference>
<sequence>MAFDRELEREGDAVVSTNELSVNRVTPAIGAEISNIDLTVPIDQMTHDLIYDLLIENQVIFFRNQPISSKNHLELACAFGEPEDVHPIYPHVEGFPNIVLLRNGPESVPDTNDWHTDLTFRQESPFASVLSAKVVPECGGDTLWLSLSRAYETLPETIKSELQTMTAVHDMGSFRNQFATNEIEGNKIVAAHKEFGSAIHPIVQTHPVSGKKFLFINESFTAHVVGLRTSESNRLLNYLFQHINQPEHQVRFRWTPDSIAIWDNRCTSHYATADYLPHERVMHRVTVVSDRRLAK</sequence>
<evidence type="ECO:0000256" key="3">
    <source>
        <dbReference type="ARBA" id="ARBA00022964"/>
    </source>
</evidence>